<feature type="domain" description="Cation efflux protein cytoplasmic" evidence="6">
    <location>
        <begin position="400"/>
        <end position="475"/>
    </location>
</feature>
<feature type="region of interest" description="Disordered" evidence="3">
    <location>
        <begin position="518"/>
        <end position="540"/>
    </location>
</feature>
<dbReference type="GO" id="GO:0005385">
    <property type="term" value="F:zinc ion transmembrane transporter activity"/>
    <property type="evidence" value="ECO:0007669"/>
    <property type="project" value="TreeGrafter"/>
</dbReference>
<dbReference type="PANTHER" id="PTHR45820">
    <property type="entry name" value="FI23527P1"/>
    <property type="match status" value="1"/>
</dbReference>
<comment type="similarity">
    <text evidence="1">Belongs to the cation diffusion facilitator (CDF) transporter (TC 2.A.4) family. SLC30A subfamily.</text>
</comment>
<evidence type="ECO:0000256" key="2">
    <source>
        <dbReference type="ARBA" id="ARBA00022833"/>
    </source>
</evidence>
<evidence type="ECO:0000256" key="1">
    <source>
        <dbReference type="ARBA" id="ARBA00008873"/>
    </source>
</evidence>
<feature type="chain" id="PRO_5043619271" description="Cation efflux protein cytoplasmic domain-containing protein" evidence="5">
    <location>
        <begin position="24"/>
        <end position="540"/>
    </location>
</feature>
<keyword evidence="4" id="KW-0812">Transmembrane</keyword>
<keyword evidence="8" id="KW-1185">Reference proteome</keyword>
<feature type="compositionally biased region" description="Polar residues" evidence="3">
    <location>
        <begin position="530"/>
        <end position="540"/>
    </location>
</feature>
<dbReference type="GO" id="GO:0010312">
    <property type="term" value="P:detoxification of zinc ion"/>
    <property type="evidence" value="ECO:0007669"/>
    <property type="project" value="TreeGrafter"/>
</dbReference>
<dbReference type="GO" id="GO:0005794">
    <property type="term" value="C:Golgi apparatus"/>
    <property type="evidence" value="ECO:0007669"/>
    <property type="project" value="TreeGrafter"/>
</dbReference>
<dbReference type="PANTHER" id="PTHR45820:SF6">
    <property type="entry name" value="ZINC_CADMIUM RESISTANCE PROTEIN-LIKE"/>
    <property type="match status" value="1"/>
</dbReference>
<keyword evidence="4" id="KW-0472">Membrane</keyword>
<feature type="transmembrane region" description="Helical" evidence="4">
    <location>
        <begin position="364"/>
        <end position="385"/>
    </location>
</feature>
<dbReference type="InterPro" id="IPR027470">
    <property type="entry name" value="Cation_efflux_CTD"/>
</dbReference>
<keyword evidence="4" id="KW-1133">Transmembrane helix</keyword>
<evidence type="ECO:0000256" key="5">
    <source>
        <dbReference type="SAM" id="SignalP"/>
    </source>
</evidence>
<dbReference type="GO" id="GO:0005783">
    <property type="term" value="C:endoplasmic reticulum"/>
    <property type="evidence" value="ECO:0007669"/>
    <property type="project" value="TreeGrafter"/>
</dbReference>
<feature type="region of interest" description="Disordered" evidence="3">
    <location>
        <begin position="53"/>
        <end position="81"/>
    </location>
</feature>
<evidence type="ECO:0000259" key="6">
    <source>
        <dbReference type="Pfam" id="PF16916"/>
    </source>
</evidence>
<dbReference type="Proteomes" id="UP000693946">
    <property type="component" value="Linkage Group LG8"/>
</dbReference>
<evidence type="ECO:0000256" key="4">
    <source>
        <dbReference type="SAM" id="Phobius"/>
    </source>
</evidence>
<keyword evidence="5" id="KW-0732">Signal</keyword>
<dbReference type="GO" id="GO:0016020">
    <property type="term" value="C:membrane"/>
    <property type="evidence" value="ECO:0007669"/>
    <property type="project" value="TreeGrafter"/>
</dbReference>
<feature type="region of interest" description="Disordered" evidence="3">
    <location>
        <begin position="207"/>
        <end position="228"/>
    </location>
</feature>
<keyword evidence="2" id="KW-0862">Zinc</keyword>
<evidence type="ECO:0000313" key="7">
    <source>
        <dbReference type="EMBL" id="KAG7479670.1"/>
    </source>
</evidence>
<dbReference type="GO" id="GO:0019855">
    <property type="term" value="F:calcium channel inhibitor activity"/>
    <property type="evidence" value="ECO:0007669"/>
    <property type="project" value="TreeGrafter"/>
</dbReference>
<protein>
    <recommendedName>
        <fullName evidence="6">Cation efflux protein cytoplasmic domain-containing protein</fullName>
    </recommendedName>
</protein>
<feature type="transmembrane region" description="Helical" evidence="4">
    <location>
        <begin position="323"/>
        <end position="352"/>
    </location>
</feature>
<feature type="compositionally biased region" description="Pro residues" evidence="3">
    <location>
        <begin position="58"/>
        <end position="70"/>
    </location>
</feature>
<gene>
    <name evidence="7" type="ORF">JOB18_031821</name>
</gene>
<sequence>MTMLHWCLLGFTMLLLVCEIAISELCSSTMILVDSFHTLFILMRISLQTVLPSMESPESPPASPESPPASPSSIKPAETPVECLPGTDTAPVTCGSSTLNEPLNSLLNQEGASSLSSHQLCPPTVSPPTLGCGVSYSKGRIQVMGEFISSLTLSSLSISYLLNLISISMEPEPVQHPVLLVLVTVVTLLYKMLVLKLCWGELQGERFGSSKPTGAKSHLQGDSKGLAEPGRVLSDVTRVQSAADDSLNSGALVLYNPGATSIMDSDSQTPQLWRPDIHLHSNTEMSEDSTCMGHLDSQKESSITSVCKSLQVESPERSGQWPVWLLSLLMTFEVLFTSVLAVTNSTVVLLVGPQCLLSSTACGLLTYLNLGLSLLAVIILIIITIPQLHKYGLLLLQAAPPHLSVSDLGQRIARVPGVRAVHELHLWQLTPSFLVATVHVQCQSCFPAHRCADLMLEVTKVLQSIGVGCCTIQPEFVSCSECSALSLPPPACSLACGKACTGSMCCYFLEEQTSSVTAPPAGEAKEDHQTLQSVIENTSL</sequence>
<dbReference type="EMBL" id="JAGKHQ010000020">
    <property type="protein sequence ID" value="KAG7479670.1"/>
    <property type="molecule type" value="Genomic_DNA"/>
</dbReference>
<dbReference type="AlphaFoldDB" id="A0AAV6Q024"/>
<comment type="caution">
    <text evidence="7">The sequence shown here is derived from an EMBL/GenBank/DDBJ whole genome shotgun (WGS) entry which is preliminary data.</text>
</comment>
<reference evidence="7 8" key="1">
    <citation type="journal article" date="2021" name="Sci. Rep.">
        <title>Chromosome anchoring in Senegalese sole (Solea senegalensis) reveals sex-associated markers and genome rearrangements in flatfish.</title>
        <authorList>
            <person name="Guerrero-Cozar I."/>
            <person name="Gomez-Garrido J."/>
            <person name="Berbel C."/>
            <person name="Martinez-Blanch J.F."/>
            <person name="Alioto T."/>
            <person name="Claros M.G."/>
            <person name="Gagnaire P.A."/>
            <person name="Manchado M."/>
        </authorList>
    </citation>
    <scope>NUCLEOTIDE SEQUENCE [LARGE SCALE GENOMIC DNA]</scope>
    <source>
        <strain evidence="7">Sse05_10M</strain>
    </source>
</reference>
<feature type="signal peptide" evidence="5">
    <location>
        <begin position="1"/>
        <end position="23"/>
    </location>
</feature>
<accession>A0AAV6Q024</accession>
<dbReference type="Pfam" id="PF16916">
    <property type="entry name" value="ZT_dimer"/>
    <property type="match status" value="1"/>
</dbReference>
<dbReference type="GO" id="GO:0006882">
    <property type="term" value="P:intracellular zinc ion homeostasis"/>
    <property type="evidence" value="ECO:0007669"/>
    <property type="project" value="TreeGrafter"/>
</dbReference>
<organism evidence="7 8">
    <name type="scientific">Solea senegalensis</name>
    <name type="common">Senegalese sole</name>
    <dbReference type="NCBI Taxonomy" id="28829"/>
    <lineage>
        <taxon>Eukaryota</taxon>
        <taxon>Metazoa</taxon>
        <taxon>Chordata</taxon>
        <taxon>Craniata</taxon>
        <taxon>Vertebrata</taxon>
        <taxon>Euteleostomi</taxon>
        <taxon>Actinopterygii</taxon>
        <taxon>Neopterygii</taxon>
        <taxon>Teleostei</taxon>
        <taxon>Neoteleostei</taxon>
        <taxon>Acanthomorphata</taxon>
        <taxon>Carangaria</taxon>
        <taxon>Pleuronectiformes</taxon>
        <taxon>Pleuronectoidei</taxon>
        <taxon>Soleidae</taxon>
        <taxon>Solea</taxon>
    </lineage>
</organism>
<proteinExistence type="inferred from homology"/>
<name>A0AAV6Q024_SOLSE</name>
<evidence type="ECO:0000256" key="3">
    <source>
        <dbReference type="SAM" id="MobiDB-lite"/>
    </source>
</evidence>
<evidence type="ECO:0000313" key="8">
    <source>
        <dbReference type="Proteomes" id="UP000693946"/>
    </source>
</evidence>